<dbReference type="Gene3D" id="1.10.630.10">
    <property type="entry name" value="Cytochrome P450"/>
    <property type="match status" value="1"/>
</dbReference>
<evidence type="ECO:0000256" key="7">
    <source>
        <dbReference type="ARBA" id="ARBA00022723"/>
    </source>
</evidence>
<protein>
    <submittedName>
        <fullName evidence="18">Cytochrome P450</fullName>
    </submittedName>
</protein>
<comment type="pathway">
    <text evidence="3">Secondary metabolite biosynthesis; terpenoid biosynthesis.</text>
</comment>
<feature type="coiled-coil region" evidence="15">
    <location>
        <begin position="371"/>
        <end position="398"/>
    </location>
</feature>
<dbReference type="InterPro" id="IPR036396">
    <property type="entry name" value="Cyt_P450_sf"/>
</dbReference>
<dbReference type="Pfam" id="PF00067">
    <property type="entry name" value="p450"/>
    <property type="match status" value="2"/>
</dbReference>
<keyword evidence="7 13" id="KW-0479">Metal-binding</keyword>
<evidence type="ECO:0000256" key="14">
    <source>
        <dbReference type="RuleBase" id="RU000461"/>
    </source>
</evidence>
<evidence type="ECO:0000256" key="13">
    <source>
        <dbReference type="PIRSR" id="PIRSR602401-1"/>
    </source>
</evidence>
<sequence length="628" mass="70649">MVTMWLQVFTNILLGLGLYVIFRKLTDMEAEGSYGDVDGPPNDHWFAGIFGGRLHNGLNYILRNTEIFGTVWKYAARYWAEALIVSDPLALHYILIKDQDSFEVADAVLSGNSLAFGPGLISIAGDQHRKQRKILGPLFSMSNMQDLLPALQPVVDKVRASITAQVSQHGGQPVEIDIPGWLSRASIEYIAQAGMGQSFDLLDSDYKTQDPSDFVKAVKQLRPLHQKLAFFQPIFRLIARYLSPYWWDAIAKWLPLPDHRKLRWCINVLHTTSKKALLQRKADIKLAHETRARSRSRSRSRDKNEEQFLKIRGKDIMTSLLVANSTAHEAERLSDGEILAQMSTFLFAGFDTTTDTLNQILYTLALDDHLQARLRGEIRKAKQEYATFQAELEEDDSDVSWENVELPYDVLLGLPLLDAVFHETLRMYPPVTEITRVAQEDTNLPLQFPIHSKSGIRMKTVPIPKGTPISISILGANYNKDIWGDDAYDFKPDRWLTDGGEFNRNGEKTHKRRASRARKMQDDDASHGSMRNGSPPGSGAQGGMKYPGIYSSIMSFGGGNRACIGFRFAEMQITQMLVTLLSTLHFSLPYDAESSVKSSRSSSGPRLATEFNGSLNVRLVREDDFITL</sequence>
<evidence type="ECO:0000256" key="16">
    <source>
        <dbReference type="SAM" id="MobiDB-lite"/>
    </source>
</evidence>
<dbReference type="GO" id="GO:0004497">
    <property type="term" value="F:monooxygenase activity"/>
    <property type="evidence" value="ECO:0007669"/>
    <property type="project" value="UniProtKB-KW"/>
</dbReference>
<keyword evidence="8 17" id="KW-1133">Transmembrane helix</keyword>
<keyword evidence="11 14" id="KW-0503">Monooxygenase</keyword>
<feature type="region of interest" description="Disordered" evidence="16">
    <location>
        <begin position="499"/>
        <end position="543"/>
    </location>
</feature>
<dbReference type="InterPro" id="IPR017972">
    <property type="entry name" value="Cyt_P450_CS"/>
</dbReference>
<evidence type="ECO:0000256" key="1">
    <source>
        <dbReference type="ARBA" id="ARBA00001971"/>
    </source>
</evidence>
<feature type="compositionally biased region" description="Basic residues" evidence="16">
    <location>
        <begin position="509"/>
        <end position="518"/>
    </location>
</feature>
<evidence type="ECO:0000256" key="17">
    <source>
        <dbReference type="SAM" id="Phobius"/>
    </source>
</evidence>
<dbReference type="GO" id="GO:0016705">
    <property type="term" value="F:oxidoreductase activity, acting on paired donors, with incorporation or reduction of molecular oxygen"/>
    <property type="evidence" value="ECO:0007669"/>
    <property type="project" value="InterPro"/>
</dbReference>
<keyword evidence="5 13" id="KW-0349">Heme</keyword>
<dbReference type="InterPro" id="IPR050121">
    <property type="entry name" value="Cytochrome_P450_monoxygenase"/>
</dbReference>
<dbReference type="InterPro" id="IPR001128">
    <property type="entry name" value="Cyt_P450"/>
</dbReference>
<keyword evidence="15" id="KW-0175">Coiled coil</keyword>
<comment type="cofactor">
    <cofactor evidence="1 13">
        <name>heme</name>
        <dbReference type="ChEBI" id="CHEBI:30413"/>
    </cofactor>
</comment>
<proteinExistence type="inferred from homology"/>
<dbReference type="PRINTS" id="PR00385">
    <property type="entry name" value="P450"/>
</dbReference>
<dbReference type="Proteomes" id="UP000813824">
    <property type="component" value="Unassembled WGS sequence"/>
</dbReference>
<keyword evidence="9 14" id="KW-0560">Oxidoreductase</keyword>
<keyword evidence="10 13" id="KW-0408">Iron</keyword>
<comment type="similarity">
    <text evidence="4 14">Belongs to the cytochrome P450 family.</text>
</comment>
<evidence type="ECO:0000256" key="5">
    <source>
        <dbReference type="ARBA" id="ARBA00022617"/>
    </source>
</evidence>
<evidence type="ECO:0000256" key="6">
    <source>
        <dbReference type="ARBA" id="ARBA00022692"/>
    </source>
</evidence>
<gene>
    <name evidence="18" type="ORF">BXZ70DRAFT_956801</name>
</gene>
<evidence type="ECO:0000256" key="3">
    <source>
        <dbReference type="ARBA" id="ARBA00004721"/>
    </source>
</evidence>
<dbReference type="PANTHER" id="PTHR24305:SF166">
    <property type="entry name" value="CYTOCHROME P450 12A4, MITOCHONDRIAL-RELATED"/>
    <property type="match status" value="1"/>
</dbReference>
<accession>A0A8K0XLK3</accession>
<dbReference type="PRINTS" id="PR00463">
    <property type="entry name" value="EP450I"/>
</dbReference>
<dbReference type="GO" id="GO:0016020">
    <property type="term" value="C:membrane"/>
    <property type="evidence" value="ECO:0007669"/>
    <property type="project" value="UniProtKB-SubCell"/>
</dbReference>
<feature type="binding site" description="axial binding residue" evidence="13">
    <location>
        <position position="563"/>
    </location>
    <ligand>
        <name>heme</name>
        <dbReference type="ChEBI" id="CHEBI:30413"/>
    </ligand>
    <ligandPart>
        <name>Fe</name>
        <dbReference type="ChEBI" id="CHEBI:18248"/>
    </ligandPart>
</feature>
<comment type="caution">
    <text evidence="18">The sequence shown here is derived from an EMBL/GenBank/DDBJ whole genome shotgun (WGS) entry which is preliminary data.</text>
</comment>
<dbReference type="SUPFAM" id="SSF48264">
    <property type="entry name" value="Cytochrome P450"/>
    <property type="match status" value="1"/>
</dbReference>
<evidence type="ECO:0000256" key="15">
    <source>
        <dbReference type="SAM" id="Coils"/>
    </source>
</evidence>
<dbReference type="GO" id="GO:0005506">
    <property type="term" value="F:iron ion binding"/>
    <property type="evidence" value="ECO:0007669"/>
    <property type="project" value="InterPro"/>
</dbReference>
<reference evidence="18" key="1">
    <citation type="journal article" date="2021" name="New Phytol.">
        <title>Evolutionary innovations through gain and loss of genes in the ectomycorrhizal Boletales.</title>
        <authorList>
            <person name="Wu G."/>
            <person name="Miyauchi S."/>
            <person name="Morin E."/>
            <person name="Kuo A."/>
            <person name="Drula E."/>
            <person name="Varga T."/>
            <person name="Kohler A."/>
            <person name="Feng B."/>
            <person name="Cao Y."/>
            <person name="Lipzen A."/>
            <person name="Daum C."/>
            <person name="Hundley H."/>
            <person name="Pangilinan J."/>
            <person name="Johnson J."/>
            <person name="Barry K."/>
            <person name="LaButti K."/>
            <person name="Ng V."/>
            <person name="Ahrendt S."/>
            <person name="Min B."/>
            <person name="Choi I.G."/>
            <person name="Park H."/>
            <person name="Plett J.M."/>
            <person name="Magnuson J."/>
            <person name="Spatafora J.W."/>
            <person name="Nagy L.G."/>
            <person name="Henrissat B."/>
            <person name="Grigoriev I.V."/>
            <person name="Yang Z.L."/>
            <person name="Xu J."/>
            <person name="Martin F.M."/>
        </authorList>
    </citation>
    <scope>NUCLEOTIDE SEQUENCE</scope>
    <source>
        <strain evidence="18">KKN 215</strain>
    </source>
</reference>
<organism evidence="18 19">
    <name type="scientific">Cristinia sonorae</name>
    <dbReference type="NCBI Taxonomy" id="1940300"/>
    <lineage>
        <taxon>Eukaryota</taxon>
        <taxon>Fungi</taxon>
        <taxon>Dikarya</taxon>
        <taxon>Basidiomycota</taxon>
        <taxon>Agaricomycotina</taxon>
        <taxon>Agaricomycetes</taxon>
        <taxon>Agaricomycetidae</taxon>
        <taxon>Agaricales</taxon>
        <taxon>Pleurotineae</taxon>
        <taxon>Stephanosporaceae</taxon>
        <taxon>Cristinia</taxon>
    </lineage>
</organism>
<dbReference type="PANTHER" id="PTHR24305">
    <property type="entry name" value="CYTOCHROME P450"/>
    <property type="match status" value="1"/>
</dbReference>
<keyword evidence="12 17" id="KW-0472">Membrane</keyword>
<dbReference type="AlphaFoldDB" id="A0A8K0XLK3"/>
<dbReference type="PROSITE" id="PS00086">
    <property type="entry name" value="CYTOCHROME_P450"/>
    <property type="match status" value="1"/>
</dbReference>
<dbReference type="GO" id="GO:0020037">
    <property type="term" value="F:heme binding"/>
    <property type="evidence" value="ECO:0007669"/>
    <property type="project" value="InterPro"/>
</dbReference>
<evidence type="ECO:0000256" key="8">
    <source>
        <dbReference type="ARBA" id="ARBA00022989"/>
    </source>
</evidence>
<evidence type="ECO:0000256" key="9">
    <source>
        <dbReference type="ARBA" id="ARBA00023002"/>
    </source>
</evidence>
<comment type="subcellular location">
    <subcellularLocation>
        <location evidence="2">Membrane</location>
    </subcellularLocation>
</comment>
<evidence type="ECO:0000256" key="2">
    <source>
        <dbReference type="ARBA" id="ARBA00004370"/>
    </source>
</evidence>
<dbReference type="EMBL" id="JAEVFJ010000043">
    <property type="protein sequence ID" value="KAH8086002.1"/>
    <property type="molecule type" value="Genomic_DNA"/>
</dbReference>
<keyword evidence="19" id="KW-1185">Reference proteome</keyword>
<feature type="transmembrane region" description="Helical" evidence="17">
    <location>
        <begin position="6"/>
        <end position="22"/>
    </location>
</feature>
<evidence type="ECO:0000313" key="18">
    <source>
        <dbReference type="EMBL" id="KAH8086002.1"/>
    </source>
</evidence>
<evidence type="ECO:0000256" key="10">
    <source>
        <dbReference type="ARBA" id="ARBA00023004"/>
    </source>
</evidence>
<evidence type="ECO:0000256" key="12">
    <source>
        <dbReference type="ARBA" id="ARBA00023136"/>
    </source>
</evidence>
<evidence type="ECO:0000313" key="19">
    <source>
        <dbReference type="Proteomes" id="UP000813824"/>
    </source>
</evidence>
<evidence type="ECO:0000256" key="11">
    <source>
        <dbReference type="ARBA" id="ARBA00023033"/>
    </source>
</evidence>
<dbReference type="InterPro" id="IPR002401">
    <property type="entry name" value="Cyt_P450_E_grp-I"/>
</dbReference>
<dbReference type="OrthoDB" id="1470350at2759"/>
<keyword evidence="6 17" id="KW-0812">Transmembrane</keyword>
<name>A0A8K0XLK3_9AGAR</name>
<evidence type="ECO:0000256" key="4">
    <source>
        <dbReference type="ARBA" id="ARBA00010617"/>
    </source>
</evidence>